<name>A0A0E9Y1W8_ANGAN</name>
<dbReference type="AlphaFoldDB" id="A0A0E9Y1W8"/>
<evidence type="ECO:0000313" key="1">
    <source>
        <dbReference type="EMBL" id="JAI08141.1"/>
    </source>
</evidence>
<sequence length="28" mass="3242">MSDYTFLLCICSYISGWLGHICHSTSFR</sequence>
<proteinExistence type="predicted"/>
<protein>
    <submittedName>
        <fullName evidence="1">Uncharacterized protein</fullName>
    </submittedName>
</protein>
<dbReference type="EMBL" id="GBXM01000437">
    <property type="protein sequence ID" value="JAI08141.1"/>
    <property type="molecule type" value="Transcribed_RNA"/>
</dbReference>
<reference evidence="1" key="1">
    <citation type="submission" date="2014-11" db="EMBL/GenBank/DDBJ databases">
        <authorList>
            <person name="Amaro Gonzalez C."/>
        </authorList>
    </citation>
    <scope>NUCLEOTIDE SEQUENCE</scope>
</reference>
<organism evidence="1">
    <name type="scientific">Anguilla anguilla</name>
    <name type="common">European freshwater eel</name>
    <name type="synonym">Muraena anguilla</name>
    <dbReference type="NCBI Taxonomy" id="7936"/>
    <lineage>
        <taxon>Eukaryota</taxon>
        <taxon>Metazoa</taxon>
        <taxon>Chordata</taxon>
        <taxon>Craniata</taxon>
        <taxon>Vertebrata</taxon>
        <taxon>Euteleostomi</taxon>
        <taxon>Actinopterygii</taxon>
        <taxon>Neopterygii</taxon>
        <taxon>Teleostei</taxon>
        <taxon>Anguilliformes</taxon>
        <taxon>Anguillidae</taxon>
        <taxon>Anguilla</taxon>
    </lineage>
</organism>
<accession>A0A0E9Y1W8</accession>
<reference evidence="1" key="2">
    <citation type="journal article" date="2015" name="Fish Shellfish Immunol.">
        <title>Early steps in the European eel (Anguilla anguilla)-Vibrio vulnificus interaction in the gills: Role of the RtxA13 toxin.</title>
        <authorList>
            <person name="Callol A."/>
            <person name="Pajuelo D."/>
            <person name="Ebbesson L."/>
            <person name="Teles M."/>
            <person name="MacKenzie S."/>
            <person name="Amaro C."/>
        </authorList>
    </citation>
    <scope>NUCLEOTIDE SEQUENCE</scope>
</reference>